<feature type="transmembrane region" description="Helical" evidence="8">
    <location>
        <begin position="157"/>
        <end position="176"/>
    </location>
</feature>
<evidence type="ECO:0000256" key="8">
    <source>
        <dbReference type="SAM" id="Phobius"/>
    </source>
</evidence>
<evidence type="ECO:0000256" key="2">
    <source>
        <dbReference type="ARBA" id="ARBA00022448"/>
    </source>
</evidence>
<evidence type="ECO:0000256" key="3">
    <source>
        <dbReference type="ARBA" id="ARBA00022692"/>
    </source>
</evidence>
<evidence type="ECO:0000256" key="4">
    <source>
        <dbReference type="ARBA" id="ARBA00022989"/>
    </source>
</evidence>
<feature type="transmembrane region" description="Helical" evidence="8">
    <location>
        <begin position="251"/>
        <end position="272"/>
    </location>
</feature>
<evidence type="ECO:0000256" key="7">
    <source>
        <dbReference type="SAM" id="MobiDB-lite"/>
    </source>
</evidence>
<feature type="transmembrane region" description="Helical" evidence="8">
    <location>
        <begin position="384"/>
        <end position="404"/>
    </location>
</feature>
<feature type="domain" description="Major facilitator superfamily (MFS) profile" evidence="9">
    <location>
        <begin position="92"/>
        <end position="562"/>
    </location>
</feature>
<dbReference type="Pfam" id="PF07690">
    <property type="entry name" value="MFS_1"/>
    <property type="match status" value="1"/>
</dbReference>
<feature type="transmembrane region" description="Helical" evidence="8">
    <location>
        <begin position="503"/>
        <end position="523"/>
    </location>
</feature>
<proteinExistence type="inferred from homology"/>
<feature type="transmembrane region" description="Helical" evidence="8">
    <location>
        <begin position="473"/>
        <end position="491"/>
    </location>
</feature>
<dbReference type="PANTHER" id="PTHR43791:SF40">
    <property type="entry name" value="THIAMINE PATHWAY TRANSPORTER THI73"/>
    <property type="match status" value="1"/>
</dbReference>
<dbReference type="Gene3D" id="1.20.1250.20">
    <property type="entry name" value="MFS general substrate transporter like domains"/>
    <property type="match status" value="1"/>
</dbReference>
<feature type="transmembrane region" description="Helical" evidence="8">
    <location>
        <begin position="129"/>
        <end position="145"/>
    </location>
</feature>
<dbReference type="GO" id="GO:0022857">
    <property type="term" value="F:transmembrane transporter activity"/>
    <property type="evidence" value="ECO:0007669"/>
    <property type="project" value="InterPro"/>
</dbReference>
<gene>
    <name evidence="10" type="ORF">D0864_09946</name>
</gene>
<comment type="similarity">
    <text evidence="6">Belongs to the major facilitator superfamily. Allantoate permease family.</text>
</comment>
<comment type="caution">
    <text evidence="10">The sequence shown here is derived from an EMBL/GenBank/DDBJ whole genome shotgun (WGS) entry which is preliminary data.</text>
</comment>
<evidence type="ECO:0000259" key="9">
    <source>
        <dbReference type="PROSITE" id="PS50850"/>
    </source>
</evidence>
<evidence type="ECO:0000256" key="5">
    <source>
        <dbReference type="ARBA" id="ARBA00023136"/>
    </source>
</evidence>
<dbReference type="InterPro" id="IPR036259">
    <property type="entry name" value="MFS_trans_sf"/>
</dbReference>
<accession>A0A3M7EDU8</accession>
<keyword evidence="4 8" id="KW-1133">Transmembrane helix</keyword>
<dbReference type="Proteomes" id="UP000269539">
    <property type="component" value="Unassembled WGS sequence"/>
</dbReference>
<reference evidence="10 11" key="1">
    <citation type="journal article" date="2018" name="BMC Genomics">
        <title>Genomic evidence for intraspecific hybridization in a clonal and extremely halotolerant yeast.</title>
        <authorList>
            <person name="Gostincar C."/>
            <person name="Stajich J.E."/>
            <person name="Zupancic J."/>
            <person name="Zalar P."/>
            <person name="Gunde-Cimerman N."/>
        </authorList>
    </citation>
    <scope>NUCLEOTIDE SEQUENCE [LARGE SCALE GENOMIC DNA]</scope>
    <source>
        <strain evidence="10 11">EXF-10513</strain>
    </source>
</reference>
<dbReference type="SUPFAM" id="SSF103473">
    <property type="entry name" value="MFS general substrate transporter"/>
    <property type="match status" value="1"/>
</dbReference>
<keyword evidence="2" id="KW-0813">Transport</keyword>
<feature type="compositionally biased region" description="Basic and acidic residues" evidence="7">
    <location>
        <begin position="1"/>
        <end position="12"/>
    </location>
</feature>
<evidence type="ECO:0000313" key="11">
    <source>
        <dbReference type="Proteomes" id="UP000269539"/>
    </source>
</evidence>
<feature type="transmembrane region" description="Helical" evidence="8">
    <location>
        <begin position="416"/>
        <end position="437"/>
    </location>
</feature>
<evidence type="ECO:0000256" key="6">
    <source>
        <dbReference type="ARBA" id="ARBA00037968"/>
    </source>
</evidence>
<organism evidence="10 11">
    <name type="scientific">Hortaea werneckii</name>
    <name type="common">Black yeast</name>
    <name type="synonym">Cladosporium werneckii</name>
    <dbReference type="NCBI Taxonomy" id="91943"/>
    <lineage>
        <taxon>Eukaryota</taxon>
        <taxon>Fungi</taxon>
        <taxon>Dikarya</taxon>
        <taxon>Ascomycota</taxon>
        <taxon>Pezizomycotina</taxon>
        <taxon>Dothideomycetes</taxon>
        <taxon>Dothideomycetidae</taxon>
        <taxon>Mycosphaerellales</taxon>
        <taxon>Teratosphaeriaceae</taxon>
        <taxon>Hortaea</taxon>
    </lineage>
</organism>
<feature type="transmembrane region" description="Helical" evidence="8">
    <location>
        <begin position="220"/>
        <end position="239"/>
    </location>
</feature>
<dbReference type="GO" id="GO:0016020">
    <property type="term" value="C:membrane"/>
    <property type="evidence" value="ECO:0007669"/>
    <property type="project" value="UniProtKB-SubCell"/>
</dbReference>
<evidence type="ECO:0000313" key="10">
    <source>
        <dbReference type="EMBL" id="RMY74829.1"/>
    </source>
</evidence>
<keyword evidence="5 8" id="KW-0472">Membrane</keyword>
<feature type="region of interest" description="Disordered" evidence="7">
    <location>
        <begin position="1"/>
        <end position="28"/>
    </location>
</feature>
<keyword evidence="3 8" id="KW-0812">Transmembrane</keyword>
<dbReference type="FunFam" id="1.20.1250.20:FF:000064">
    <property type="entry name" value="MFS allantoate transporter"/>
    <property type="match status" value="1"/>
</dbReference>
<dbReference type="PANTHER" id="PTHR43791">
    <property type="entry name" value="PERMEASE-RELATED"/>
    <property type="match status" value="1"/>
</dbReference>
<dbReference type="EMBL" id="QWIO01001291">
    <property type="protein sequence ID" value="RMY74829.1"/>
    <property type="molecule type" value="Genomic_DNA"/>
</dbReference>
<evidence type="ECO:0000256" key="1">
    <source>
        <dbReference type="ARBA" id="ARBA00004141"/>
    </source>
</evidence>
<sequence>MSGDSIKEKDVEGSPQVQPTGEPEDIVGEVRDVKNADAALDFLRSEGNVRPMMPEDEKKLLRKIDWMVMPLVYFSRPANLFNDYGLCTDAPSNFQMWCCYCLQYLDKTLINYANVMGLQEDANITENQFSYLALIFYVTYLALEFPHAYGMQKLPTAKYLGVMVFLWGVIVTVTAACKNYGALIATRVLLGCFEAAVAPSLILITSMWYKAKEQPPRVGIWYLGVGTGTIIGSLISFGFQHYTDGTFTSWQIMFLVVGLVTCLVGGLTFLLLPDNPMRSRLTHEQKVWAIERLRSNQTGVENKHFKPAQVVECFLDPQTWLLSLITISSNVPNGAVSSFQATIISGFGYDSKTAALLQIPSGGVSMVSILTATMLAGKFNHRSFHIVTLLMAGILGGCLMAFAPEGNKAGKLIGNYFTNCIGATLPLLYSFVSANYAGHTKKGQSSANPHLSLPLSFQQDITDILLSKVTMNAILLMSFCLGNIIGPLTFTGKSAPQYIPAKITIIVTCAVAAVLTIMLGFYYKWENKRRDHLAAEGKIAHVQDVEFADVTDRHNKEFRYRL</sequence>
<dbReference type="InterPro" id="IPR011701">
    <property type="entry name" value="MFS"/>
</dbReference>
<dbReference type="InterPro" id="IPR020846">
    <property type="entry name" value="MFS_dom"/>
</dbReference>
<dbReference type="PROSITE" id="PS50850">
    <property type="entry name" value="MFS"/>
    <property type="match status" value="1"/>
</dbReference>
<comment type="subcellular location">
    <subcellularLocation>
        <location evidence="1">Membrane</location>
        <topology evidence="1">Multi-pass membrane protein</topology>
    </subcellularLocation>
</comment>
<name>A0A3M7EDU8_HORWE</name>
<protein>
    <recommendedName>
        <fullName evidence="9">Major facilitator superfamily (MFS) profile domain-containing protein</fullName>
    </recommendedName>
</protein>
<dbReference type="AlphaFoldDB" id="A0A3M7EDU8"/>